<gene>
    <name evidence="1" type="ORF">Lpp7_15854</name>
</gene>
<name>A0A8E0ICU7_LACPA</name>
<dbReference type="Proteomes" id="UP000014303">
    <property type="component" value="Unassembled WGS sequence"/>
</dbReference>
<protein>
    <submittedName>
        <fullName evidence="1">Phage-related tail-host interaction protein</fullName>
    </submittedName>
</protein>
<dbReference type="EMBL" id="ANJV01000578">
    <property type="protein sequence ID" value="EPC45520.1"/>
    <property type="molecule type" value="Genomic_DNA"/>
</dbReference>
<evidence type="ECO:0000313" key="1">
    <source>
        <dbReference type="EMBL" id="EPC45520.1"/>
    </source>
</evidence>
<sequence length="74" mass="8349">MNQTVHIVDENQNLFLSAKVLSVERSRAGHYTKLTLGDYANEQPNLYSALKDMAVKIENIPKANSVLSMDSLRR</sequence>
<evidence type="ECO:0000313" key="2">
    <source>
        <dbReference type="Proteomes" id="UP000014303"/>
    </source>
</evidence>
<organism evidence="1 2">
    <name type="scientific">Lacticaseibacillus paracasei subsp. paracasei Lpp7</name>
    <dbReference type="NCBI Taxonomy" id="1256200"/>
    <lineage>
        <taxon>Bacteria</taxon>
        <taxon>Bacillati</taxon>
        <taxon>Bacillota</taxon>
        <taxon>Bacilli</taxon>
        <taxon>Lactobacillales</taxon>
        <taxon>Lactobacillaceae</taxon>
        <taxon>Lacticaseibacillus</taxon>
    </lineage>
</organism>
<accession>A0A8E0ICU7</accession>
<dbReference type="AlphaFoldDB" id="A0A8E0ICU7"/>
<reference evidence="1 2" key="1">
    <citation type="journal article" date="2013" name="PLoS ONE">
        <title>Lactobacillus paracasei comparative genomics: towards species pan-genome definition and exploitation of diversity.</title>
        <authorList>
            <person name="Smokvina T."/>
            <person name="Wels M."/>
            <person name="Polka J."/>
            <person name="Chervaux C."/>
            <person name="Brisse S."/>
            <person name="Boekhorst J."/>
            <person name="van Hylckama Vlieg J.E."/>
            <person name="Siezen R.J."/>
        </authorList>
    </citation>
    <scope>NUCLEOTIDE SEQUENCE [LARGE SCALE GENOMIC DNA]</scope>
    <source>
        <strain evidence="1 2">Lpp7</strain>
    </source>
</reference>
<proteinExistence type="predicted"/>
<comment type="caution">
    <text evidence="1">The sequence shown here is derived from an EMBL/GenBank/DDBJ whole genome shotgun (WGS) entry which is preliminary data.</text>
</comment>